<dbReference type="InterPro" id="IPR051050">
    <property type="entry name" value="Lipid_II_flippase_MurJ/MviN"/>
</dbReference>
<feature type="transmembrane region" description="Helical" evidence="10">
    <location>
        <begin position="91"/>
        <end position="117"/>
    </location>
</feature>
<reference evidence="12 13" key="1">
    <citation type="submission" date="2016-10" db="EMBL/GenBank/DDBJ databases">
        <authorList>
            <person name="de Groot N.N."/>
        </authorList>
    </citation>
    <scope>NUCLEOTIDE SEQUENCE [LARGE SCALE GENOMIC DNA]</scope>
    <source>
        <strain evidence="12 13">CGMCC 1.9109</strain>
    </source>
</reference>
<comment type="similarity">
    <text evidence="9 10 11">Belongs to the MurJ/MviN family.</text>
</comment>
<evidence type="ECO:0000256" key="11">
    <source>
        <dbReference type="PIRNR" id="PIRNR002869"/>
    </source>
</evidence>
<dbReference type="GO" id="GO:0034204">
    <property type="term" value="P:lipid translocation"/>
    <property type="evidence" value="ECO:0007669"/>
    <property type="project" value="TreeGrafter"/>
</dbReference>
<keyword evidence="10 11" id="KW-0813">Transport</keyword>
<proteinExistence type="inferred from homology"/>
<evidence type="ECO:0000256" key="9">
    <source>
        <dbReference type="ARBA" id="ARBA00061532"/>
    </source>
</evidence>
<dbReference type="PIRSF" id="PIRSF002869">
    <property type="entry name" value="MviN"/>
    <property type="match status" value="1"/>
</dbReference>
<feature type="transmembrane region" description="Helical" evidence="10">
    <location>
        <begin position="413"/>
        <end position="434"/>
    </location>
</feature>
<dbReference type="PRINTS" id="PR01806">
    <property type="entry name" value="VIRFACTRMVIN"/>
</dbReference>
<comment type="function">
    <text evidence="8 10 11">Involved in peptidoglycan biosynthesis. Transports lipid-linked peptidoglycan precursors from the inner to the outer leaflet of the cytoplasmic membrane.</text>
</comment>
<evidence type="ECO:0000256" key="6">
    <source>
        <dbReference type="ARBA" id="ARBA00022989"/>
    </source>
</evidence>
<feature type="transmembrane region" description="Helical" evidence="10">
    <location>
        <begin position="31"/>
        <end position="51"/>
    </location>
</feature>
<feature type="transmembrane region" description="Helical" evidence="10">
    <location>
        <begin position="483"/>
        <end position="504"/>
    </location>
</feature>
<keyword evidence="7 10" id="KW-0472">Membrane</keyword>
<keyword evidence="13" id="KW-1185">Reference proteome</keyword>
<dbReference type="EMBL" id="FNAK01000001">
    <property type="protein sequence ID" value="SDD32158.1"/>
    <property type="molecule type" value="Genomic_DNA"/>
</dbReference>
<dbReference type="OrthoDB" id="9816572at2"/>
<dbReference type="UniPathway" id="UPA00219"/>
<evidence type="ECO:0000256" key="2">
    <source>
        <dbReference type="ARBA" id="ARBA00022475"/>
    </source>
</evidence>
<comment type="subcellular location">
    <subcellularLocation>
        <location evidence="10">Cell inner membrane</location>
        <topology evidence="10">Multi-pass membrane protein</topology>
    </subcellularLocation>
    <subcellularLocation>
        <location evidence="1">Cell membrane</location>
        <topology evidence="1">Multi-pass membrane protein</topology>
    </subcellularLocation>
</comment>
<dbReference type="AlphaFoldDB" id="A0A1G6TST1"/>
<feature type="transmembrane region" description="Helical" evidence="10">
    <location>
        <begin position="189"/>
        <end position="212"/>
    </location>
</feature>
<evidence type="ECO:0000256" key="8">
    <source>
        <dbReference type="ARBA" id="ARBA00060041"/>
    </source>
</evidence>
<evidence type="ECO:0000256" key="7">
    <source>
        <dbReference type="ARBA" id="ARBA00023136"/>
    </source>
</evidence>
<sequence>MSLAKRISTVGGFTLLSRVFGFIRDVLMARYLGAGMASDAFFIAFKLPNFFRRLFAEGAFSVGFVPLFARALGKDITPESQQAALDFASRVFAWLLPILLVFLLMMEAAMVPVMLGLTGGFDGDQTKFDLTVELGRYTFPYLALISLVTFYAGMLNAMERYSAAAFAPVILNIFMIGALITFGESEIGAARALAAAVSLSGIAQFLWLVRAAMRAGLKVRLALPKPSEDVRDLMRVIAPAAIGAGIIQINLLIDVLLAARFLPEGSVSWLFYADRLNQLPLGVIGVAVGTVLLPSISRLLAGGDEAGALRQQNRAIEFSLFLTLPAAVALAVIPGPIIATLFERGAFTSSETGQTAAALMAYALGLPAYVIAKALTPGYFARKDTKTPVKFATASLVVNLVLNLILIQSLAHVGLALATAIAAWFNVLLLYLGLKRSHGFHFFKETLIRLAKMVIASLVMAAGIYLILDRFSGSFTADGAERIGALAIMVVAGAALYFVAIFALRTLPKDEIRKFVKR</sequence>
<dbReference type="PANTHER" id="PTHR47019">
    <property type="entry name" value="LIPID II FLIPPASE MURJ"/>
    <property type="match status" value="1"/>
</dbReference>
<dbReference type="Pfam" id="PF03023">
    <property type="entry name" value="MurJ"/>
    <property type="match status" value="1"/>
</dbReference>
<dbReference type="GO" id="GO:0008360">
    <property type="term" value="P:regulation of cell shape"/>
    <property type="evidence" value="ECO:0007669"/>
    <property type="project" value="UniProtKB-UniRule"/>
</dbReference>
<feature type="transmembrane region" description="Helical" evidence="10">
    <location>
        <begin position="446"/>
        <end position="468"/>
    </location>
</feature>
<feature type="transmembrane region" description="Helical" evidence="10">
    <location>
        <begin position="137"/>
        <end position="154"/>
    </location>
</feature>
<keyword evidence="2 10" id="KW-1003">Cell membrane</keyword>
<evidence type="ECO:0000313" key="12">
    <source>
        <dbReference type="EMBL" id="SDD32158.1"/>
    </source>
</evidence>
<dbReference type="Proteomes" id="UP000183685">
    <property type="component" value="Unassembled WGS sequence"/>
</dbReference>
<feature type="transmembrane region" description="Helical" evidence="10">
    <location>
        <begin position="387"/>
        <end position="407"/>
    </location>
</feature>
<dbReference type="HAMAP" id="MF_02078">
    <property type="entry name" value="MurJ_MviN"/>
    <property type="match status" value="1"/>
</dbReference>
<dbReference type="CDD" id="cd13123">
    <property type="entry name" value="MATE_MurJ_like"/>
    <property type="match status" value="1"/>
</dbReference>
<feature type="transmembrane region" description="Helical" evidence="10">
    <location>
        <begin position="320"/>
        <end position="342"/>
    </location>
</feature>
<keyword evidence="10" id="KW-0997">Cell inner membrane</keyword>
<keyword evidence="10 11" id="KW-0961">Cell wall biogenesis/degradation</keyword>
<dbReference type="STRING" id="637679.GCA_001550055_00546"/>
<feature type="transmembrane region" description="Helical" evidence="10">
    <location>
        <begin position="233"/>
        <end position="259"/>
    </location>
</feature>
<dbReference type="GO" id="GO:0005886">
    <property type="term" value="C:plasma membrane"/>
    <property type="evidence" value="ECO:0007669"/>
    <property type="project" value="UniProtKB-SubCell"/>
</dbReference>
<dbReference type="PANTHER" id="PTHR47019:SF1">
    <property type="entry name" value="LIPID II FLIPPASE MURJ"/>
    <property type="match status" value="1"/>
</dbReference>
<organism evidence="12 13">
    <name type="scientific">Kordiimonas lacus</name>
    <dbReference type="NCBI Taxonomy" id="637679"/>
    <lineage>
        <taxon>Bacteria</taxon>
        <taxon>Pseudomonadati</taxon>
        <taxon>Pseudomonadota</taxon>
        <taxon>Alphaproteobacteria</taxon>
        <taxon>Kordiimonadales</taxon>
        <taxon>Kordiimonadaceae</taxon>
        <taxon>Kordiimonas</taxon>
    </lineage>
</organism>
<protein>
    <recommendedName>
        <fullName evidence="10">Probable lipid II flippase MurJ</fullName>
    </recommendedName>
</protein>
<evidence type="ECO:0000256" key="5">
    <source>
        <dbReference type="ARBA" id="ARBA00022984"/>
    </source>
</evidence>
<feature type="transmembrane region" description="Helical" evidence="10">
    <location>
        <begin position="354"/>
        <end position="375"/>
    </location>
</feature>
<evidence type="ECO:0000256" key="10">
    <source>
        <dbReference type="HAMAP-Rule" id="MF_02078"/>
    </source>
</evidence>
<name>A0A1G6TST1_9PROT</name>
<evidence type="ECO:0000256" key="4">
    <source>
        <dbReference type="ARBA" id="ARBA00022960"/>
    </source>
</evidence>
<comment type="pathway">
    <text evidence="10">Cell wall biogenesis; peptidoglycan biosynthesis.</text>
</comment>
<keyword evidence="5 10" id="KW-0573">Peptidoglycan synthesis</keyword>
<keyword evidence="3 10" id="KW-0812">Transmembrane</keyword>
<evidence type="ECO:0000256" key="3">
    <source>
        <dbReference type="ARBA" id="ARBA00022692"/>
    </source>
</evidence>
<gene>
    <name evidence="10" type="primary">murJ</name>
    <name evidence="12" type="ORF">SAMN04488071_0344</name>
</gene>
<evidence type="ECO:0000313" key="13">
    <source>
        <dbReference type="Proteomes" id="UP000183685"/>
    </source>
</evidence>
<dbReference type="GO" id="GO:0071555">
    <property type="term" value="P:cell wall organization"/>
    <property type="evidence" value="ECO:0007669"/>
    <property type="project" value="UniProtKB-UniRule"/>
</dbReference>
<dbReference type="GO" id="GO:0009252">
    <property type="term" value="P:peptidoglycan biosynthetic process"/>
    <property type="evidence" value="ECO:0007669"/>
    <property type="project" value="UniProtKB-UniRule"/>
</dbReference>
<feature type="transmembrane region" description="Helical" evidence="10">
    <location>
        <begin position="279"/>
        <end position="300"/>
    </location>
</feature>
<dbReference type="GO" id="GO:0015648">
    <property type="term" value="F:lipid-linked peptidoglycan transporter activity"/>
    <property type="evidence" value="ECO:0007669"/>
    <property type="project" value="UniProtKB-UniRule"/>
</dbReference>
<keyword evidence="4 10" id="KW-0133">Cell shape</keyword>
<evidence type="ECO:0000256" key="1">
    <source>
        <dbReference type="ARBA" id="ARBA00004651"/>
    </source>
</evidence>
<dbReference type="RefSeq" id="WP_068308616.1">
    <property type="nucleotide sequence ID" value="NZ_FNAK01000001.1"/>
</dbReference>
<dbReference type="InterPro" id="IPR004268">
    <property type="entry name" value="MurJ"/>
</dbReference>
<accession>A0A1G6TST1</accession>
<keyword evidence="6 10" id="KW-1133">Transmembrane helix</keyword>
<feature type="transmembrane region" description="Helical" evidence="10">
    <location>
        <begin position="161"/>
        <end position="183"/>
    </location>
</feature>
<dbReference type="NCBIfam" id="TIGR01695">
    <property type="entry name" value="murJ_mviN"/>
    <property type="match status" value="1"/>
</dbReference>